<dbReference type="SUPFAM" id="SSF56112">
    <property type="entry name" value="Protein kinase-like (PK-like)"/>
    <property type="match status" value="1"/>
</dbReference>
<organism evidence="8 9">
    <name type="scientific">Chaetoceros tenuissimus</name>
    <dbReference type="NCBI Taxonomy" id="426638"/>
    <lineage>
        <taxon>Eukaryota</taxon>
        <taxon>Sar</taxon>
        <taxon>Stramenopiles</taxon>
        <taxon>Ochrophyta</taxon>
        <taxon>Bacillariophyta</taxon>
        <taxon>Coscinodiscophyceae</taxon>
        <taxon>Chaetocerotophycidae</taxon>
        <taxon>Chaetocerotales</taxon>
        <taxon>Chaetocerotaceae</taxon>
        <taxon>Chaetoceros</taxon>
    </lineage>
</organism>
<dbReference type="SMART" id="SM00811">
    <property type="entry name" value="Alpha_kinase"/>
    <property type="match status" value="1"/>
</dbReference>
<dbReference type="AlphaFoldDB" id="A0AAD3GZ15"/>
<feature type="region of interest" description="Disordered" evidence="6">
    <location>
        <begin position="1"/>
        <end position="53"/>
    </location>
</feature>
<keyword evidence="4" id="KW-0418">Kinase</keyword>
<dbReference type="InterPro" id="IPR004166">
    <property type="entry name" value="a-kinase_dom"/>
</dbReference>
<keyword evidence="3" id="KW-0547">Nucleotide-binding</keyword>
<reference evidence="8 9" key="1">
    <citation type="journal article" date="2021" name="Sci. Rep.">
        <title>The genome of the diatom Chaetoceros tenuissimus carries an ancient integrated fragment of an extant virus.</title>
        <authorList>
            <person name="Hongo Y."/>
            <person name="Kimura K."/>
            <person name="Takaki Y."/>
            <person name="Yoshida Y."/>
            <person name="Baba S."/>
            <person name="Kobayashi G."/>
            <person name="Nagasaki K."/>
            <person name="Hano T."/>
            <person name="Tomaru Y."/>
        </authorList>
    </citation>
    <scope>NUCLEOTIDE SEQUENCE [LARGE SCALE GENOMIC DNA]</scope>
    <source>
        <strain evidence="8 9">NIES-3715</strain>
    </source>
</reference>
<dbReference type="GO" id="GO:0004674">
    <property type="term" value="F:protein serine/threonine kinase activity"/>
    <property type="evidence" value="ECO:0007669"/>
    <property type="project" value="UniProtKB-KW"/>
</dbReference>
<sequence>MSCCPGEDEDKTPLVNTKRKSTSESTIGISNQILVHDDEREDSTKKKKPKKAKNVHFDVSKNSVFYFEDEAYKDTSGTDLSEIIPSSANASSILTKEMTLLSTVHSRARRELRDISKYDLKSAIKHGCKFRARTVNGERRWMFKYANFTFITDNTCTKEITSYREPVSIQPAQITKEMLQEHHNVKYTIQNSFELVATHSIIVIDQSGSMRTCDVHGFKSRSDAAYGTLALDFIAEQLYAKGDEIMIDAVTIIEMNDGGTILYDRVPLDWILFNNLLAQQKDCAPRSHGNYNPCLGLVNSIIIEDLARYSSQSIEEDDLPLYTVVFLSDGRPSDHLSHEASIRKQMITEISSKLGKKFALLCMGIGSRGTDFEELERMILIAKDNGASEESQFVHAGLSPAAISNAFSSFATSTTATRTRLLAGEESVKKVDKEFTMRERGIASYECPCTRFTKGIKCFQYDPKMGEYPWRQVSFLNPSAKFFEMEDHPFGKGAERLAYRFYEATIENGQWKRLGKVRVAKESRKIQKDDEGSKVKFHFHFCKVQSAAKDFAIEFNKVVKKTASLKPAEKGESKPPPITFLPCSVYEYVQSGYECGYLIEDYLNGKYIKFSNNDGSEKRRFDKFPTLSLQVGEVAIADFLHAFSHWVFYSTREKMIVCDLQGILDMEGYSPVFRLTDPAINTKTRKHQFGRTDIGLPGIQNFCRKHRCNKVCQGLGLPPIISKDSNHIFK</sequence>
<dbReference type="PANTHER" id="PTHR45992:SF11">
    <property type="entry name" value="ALPHA-TYPE PROTEIN KINASE DOMAIN-CONTAINING PROTEIN"/>
    <property type="match status" value="1"/>
</dbReference>
<name>A0AAD3GZ15_9STRA</name>
<protein>
    <recommendedName>
        <fullName evidence="7">Alpha-type protein kinase domain-containing protein</fullName>
    </recommendedName>
</protein>
<keyword evidence="2" id="KW-0808">Transferase</keyword>
<dbReference type="PANTHER" id="PTHR45992">
    <property type="entry name" value="EUKARYOTIC ELONGATION FACTOR 2 KINASE-RELATED"/>
    <property type="match status" value="1"/>
</dbReference>
<evidence type="ECO:0000256" key="5">
    <source>
        <dbReference type="ARBA" id="ARBA00022840"/>
    </source>
</evidence>
<dbReference type="InterPro" id="IPR011009">
    <property type="entry name" value="Kinase-like_dom_sf"/>
</dbReference>
<keyword evidence="5" id="KW-0067">ATP-binding</keyword>
<feature type="compositionally biased region" description="Acidic residues" evidence="6">
    <location>
        <begin position="1"/>
        <end position="10"/>
    </location>
</feature>
<evidence type="ECO:0000256" key="6">
    <source>
        <dbReference type="SAM" id="MobiDB-lite"/>
    </source>
</evidence>
<evidence type="ECO:0000256" key="2">
    <source>
        <dbReference type="ARBA" id="ARBA00022679"/>
    </source>
</evidence>
<feature type="compositionally biased region" description="Basic and acidic residues" evidence="6">
    <location>
        <begin position="35"/>
        <end position="44"/>
    </location>
</feature>
<dbReference type="PROSITE" id="PS51158">
    <property type="entry name" value="ALPHA_KINASE"/>
    <property type="match status" value="1"/>
</dbReference>
<evidence type="ECO:0000259" key="7">
    <source>
        <dbReference type="PROSITE" id="PS51158"/>
    </source>
</evidence>
<evidence type="ECO:0000313" key="8">
    <source>
        <dbReference type="EMBL" id="GFH44195.1"/>
    </source>
</evidence>
<evidence type="ECO:0000256" key="1">
    <source>
        <dbReference type="ARBA" id="ARBA00022527"/>
    </source>
</evidence>
<dbReference type="GO" id="GO:0005524">
    <property type="term" value="F:ATP binding"/>
    <property type="evidence" value="ECO:0007669"/>
    <property type="project" value="UniProtKB-KW"/>
</dbReference>
<comment type="caution">
    <text evidence="8">The sequence shown here is derived from an EMBL/GenBank/DDBJ whole genome shotgun (WGS) entry which is preliminary data.</text>
</comment>
<evidence type="ECO:0000313" key="9">
    <source>
        <dbReference type="Proteomes" id="UP001054902"/>
    </source>
</evidence>
<keyword evidence="9" id="KW-1185">Reference proteome</keyword>
<dbReference type="Pfam" id="PF02816">
    <property type="entry name" value="Alpha_kinase"/>
    <property type="match status" value="1"/>
</dbReference>
<keyword evidence="1" id="KW-0723">Serine/threonine-protein kinase</keyword>
<evidence type="ECO:0000256" key="4">
    <source>
        <dbReference type="ARBA" id="ARBA00022777"/>
    </source>
</evidence>
<dbReference type="Gene3D" id="3.30.200.20">
    <property type="entry name" value="Phosphorylase Kinase, domain 1"/>
    <property type="match status" value="1"/>
</dbReference>
<gene>
    <name evidence="8" type="ORF">CTEN210_00669</name>
</gene>
<proteinExistence type="predicted"/>
<evidence type="ECO:0000256" key="3">
    <source>
        <dbReference type="ARBA" id="ARBA00022741"/>
    </source>
</evidence>
<dbReference type="Proteomes" id="UP001054902">
    <property type="component" value="Unassembled WGS sequence"/>
</dbReference>
<dbReference type="InterPro" id="IPR051852">
    <property type="entry name" value="Alpha-type_PK"/>
</dbReference>
<accession>A0AAD3GZ15</accession>
<feature type="compositionally biased region" description="Polar residues" evidence="6">
    <location>
        <begin position="23"/>
        <end position="33"/>
    </location>
</feature>
<feature type="domain" description="Alpha-type protein kinase" evidence="7">
    <location>
        <begin position="460"/>
        <end position="720"/>
    </location>
</feature>
<dbReference type="EMBL" id="BLLK01000019">
    <property type="protein sequence ID" value="GFH44195.1"/>
    <property type="molecule type" value="Genomic_DNA"/>
</dbReference>
<dbReference type="Gene3D" id="3.20.200.10">
    <property type="entry name" value="MHCK/EF2 kinase"/>
    <property type="match status" value="1"/>
</dbReference>